<dbReference type="eggNOG" id="KOG1721">
    <property type="taxonomic scope" value="Eukaryota"/>
</dbReference>
<keyword evidence="3" id="KW-0677">Repeat</keyword>
<dbReference type="OrthoDB" id="654211at2759"/>
<dbReference type="HOGENOM" id="CLU_007423_0_0_1"/>
<comment type="caution">
    <text evidence="10">The sequence shown here is derived from an EMBL/GenBank/DDBJ whole genome shotgun (WGS) entry which is preliminary data.</text>
</comment>
<dbReference type="GO" id="GO:0000978">
    <property type="term" value="F:RNA polymerase II cis-regulatory region sequence-specific DNA binding"/>
    <property type="evidence" value="ECO:0007669"/>
    <property type="project" value="InterPro"/>
</dbReference>
<dbReference type="Gene3D" id="3.60.15.10">
    <property type="entry name" value="Ribonuclease Z/Hydroxyacylglutathione hydrolase-like"/>
    <property type="match status" value="1"/>
</dbReference>
<feature type="region of interest" description="Disordered" evidence="8">
    <location>
        <begin position="534"/>
        <end position="573"/>
    </location>
</feature>
<dbReference type="SUPFAM" id="SSF57667">
    <property type="entry name" value="beta-beta-alpha zinc fingers"/>
    <property type="match status" value="1"/>
</dbReference>
<dbReference type="InterPro" id="IPR036866">
    <property type="entry name" value="RibonucZ/Hydroxyglut_hydro"/>
</dbReference>
<evidence type="ECO:0000256" key="8">
    <source>
        <dbReference type="SAM" id="MobiDB-lite"/>
    </source>
</evidence>
<evidence type="ECO:0000313" key="10">
    <source>
        <dbReference type="EMBL" id="EXF78398.1"/>
    </source>
</evidence>
<evidence type="ECO:0000259" key="9">
    <source>
        <dbReference type="PROSITE" id="PS50157"/>
    </source>
</evidence>
<feature type="domain" description="C2H2-type" evidence="9">
    <location>
        <begin position="330"/>
        <end position="358"/>
    </location>
</feature>
<dbReference type="PANTHER" id="PTHR40626:SF11">
    <property type="entry name" value="ZINC FINGER PROTEIN YPR022C"/>
    <property type="match status" value="1"/>
</dbReference>
<dbReference type="InterPro" id="IPR036236">
    <property type="entry name" value="Znf_C2H2_sf"/>
</dbReference>
<keyword evidence="6" id="KW-0539">Nucleus</keyword>
<dbReference type="KEGG" id="cfj:CFIO01_11659"/>
<evidence type="ECO:0000313" key="11">
    <source>
        <dbReference type="Proteomes" id="UP000020467"/>
    </source>
</evidence>
<dbReference type="Gene3D" id="3.30.160.60">
    <property type="entry name" value="Classic Zinc Finger"/>
    <property type="match status" value="2"/>
</dbReference>
<evidence type="ECO:0000256" key="2">
    <source>
        <dbReference type="ARBA" id="ARBA00022723"/>
    </source>
</evidence>
<feature type="domain" description="C2H2-type" evidence="9">
    <location>
        <begin position="302"/>
        <end position="329"/>
    </location>
</feature>
<keyword evidence="11" id="KW-1185">Reference proteome</keyword>
<evidence type="ECO:0000256" key="4">
    <source>
        <dbReference type="ARBA" id="ARBA00022771"/>
    </source>
</evidence>
<dbReference type="GO" id="GO:0000785">
    <property type="term" value="C:chromatin"/>
    <property type="evidence" value="ECO:0007669"/>
    <property type="project" value="TreeGrafter"/>
</dbReference>
<dbReference type="AlphaFoldDB" id="A0A010S1L1"/>
<feature type="region of interest" description="Disordered" evidence="8">
    <location>
        <begin position="383"/>
        <end position="444"/>
    </location>
</feature>
<dbReference type="SMART" id="SM00355">
    <property type="entry name" value="ZnF_C2H2"/>
    <property type="match status" value="2"/>
</dbReference>
<dbReference type="InterPro" id="IPR001279">
    <property type="entry name" value="Metallo-B-lactamas"/>
</dbReference>
<dbReference type="InterPro" id="IPR051059">
    <property type="entry name" value="VerF-like"/>
</dbReference>
<dbReference type="PROSITE" id="PS00028">
    <property type="entry name" value="ZINC_FINGER_C2H2_1"/>
    <property type="match status" value="2"/>
</dbReference>
<feature type="compositionally biased region" description="Basic and acidic residues" evidence="8">
    <location>
        <begin position="461"/>
        <end position="477"/>
    </location>
</feature>
<dbReference type="GO" id="GO:0006351">
    <property type="term" value="P:DNA-templated transcription"/>
    <property type="evidence" value="ECO:0007669"/>
    <property type="project" value="InterPro"/>
</dbReference>
<evidence type="ECO:0000256" key="3">
    <source>
        <dbReference type="ARBA" id="ARBA00022737"/>
    </source>
</evidence>
<comment type="subcellular location">
    <subcellularLocation>
        <location evidence="1">Nucleus</location>
    </subcellularLocation>
</comment>
<dbReference type="Pfam" id="PF00096">
    <property type="entry name" value="zf-C2H2"/>
    <property type="match status" value="1"/>
</dbReference>
<dbReference type="GO" id="GO:0008270">
    <property type="term" value="F:zinc ion binding"/>
    <property type="evidence" value="ECO:0007669"/>
    <property type="project" value="UniProtKB-KW"/>
</dbReference>
<feature type="region of interest" description="Disordered" evidence="8">
    <location>
        <begin position="456"/>
        <end position="477"/>
    </location>
</feature>
<dbReference type="InterPro" id="IPR007219">
    <property type="entry name" value="XnlR_reg_dom"/>
</dbReference>
<evidence type="ECO:0000256" key="7">
    <source>
        <dbReference type="PROSITE-ProRule" id="PRU00042"/>
    </source>
</evidence>
<dbReference type="EMBL" id="JARH01000651">
    <property type="protein sequence ID" value="EXF78398.1"/>
    <property type="molecule type" value="Genomic_DNA"/>
</dbReference>
<dbReference type="SMART" id="SM00849">
    <property type="entry name" value="Lactamase_B"/>
    <property type="match status" value="1"/>
</dbReference>
<dbReference type="CDD" id="cd07730">
    <property type="entry name" value="metallo-hydrolase-like_MBL-fold"/>
    <property type="match status" value="1"/>
</dbReference>
<dbReference type="GO" id="GO:0005634">
    <property type="term" value="C:nucleus"/>
    <property type="evidence" value="ECO:0007669"/>
    <property type="project" value="UniProtKB-SubCell"/>
</dbReference>
<reference evidence="10 11" key="1">
    <citation type="submission" date="2014-02" db="EMBL/GenBank/DDBJ databases">
        <title>The genome sequence of Colletotrichum fioriniae PJ7.</title>
        <authorList>
            <person name="Baroncelli R."/>
            <person name="Thon M.R."/>
        </authorList>
    </citation>
    <scope>NUCLEOTIDE SEQUENCE [LARGE SCALE GENOMIC DNA]</scope>
    <source>
        <strain evidence="10 11">PJ7</strain>
    </source>
</reference>
<evidence type="ECO:0000256" key="5">
    <source>
        <dbReference type="ARBA" id="ARBA00022833"/>
    </source>
</evidence>
<dbReference type="InterPro" id="IPR013087">
    <property type="entry name" value="Znf_C2H2_type"/>
</dbReference>
<proteinExistence type="predicted"/>
<accession>A0A010S1L1</accession>
<keyword evidence="4 7" id="KW-0863">Zinc-finger</keyword>
<dbReference type="FunFam" id="3.30.160.60:FF:002343">
    <property type="entry name" value="Zinc finger protein 33A"/>
    <property type="match status" value="1"/>
</dbReference>
<organism evidence="10 11">
    <name type="scientific">Colletotrichum fioriniae PJ7</name>
    <dbReference type="NCBI Taxonomy" id="1445577"/>
    <lineage>
        <taxon>Eukaryota</taxon>
        <taxon>Fungi</taxon>
        <taxon>Dikarya</taxon>
        <taxon>Ascomycota</taxon>
        <taxon>Pezizomycotina</taxon>
        <taxon>Sordariomycetes</taxon>
        <taxon>Hypocreomycetidae</taxon>
        <taxon>Glomerellales</taxon>
        <taxon>Glomerellaceae</taxon>
        <taxon>Colletotrichum</taxon>
        <taxon>Colletotrichum acutatum species complex</taxon>
    </lineage>
</organism>
<dbReference type="PANTHER" id="PTHR40626">
    <property type="entry name" value="MIP31509P"/>
    <property type="match status" value="1"/>
</dbReference>
<protein>
    <recommendedName>
        <fullName evidence="9">C2H2-type domain-containing protein</fullName>
    </recommendedName>
</protein>
<keyword evidence="5" id="KW-0862">Zinc</keyword>
<gene>
    <name evidence="10" type="ORF">CFIO01_11659</name>
</gene>
<dbReference type="Pfam" id="PF04082">
    <property type="entry name" value="Fungal_trans"/>
    <property type="match status" value="1"/>
</dbReference>
<evidence type="ECO:0000256" key="6">
    <source>
        <dbReference type="ARBA" id="ARBA00023242"/>
    </source>
</evidence>
<dbReference type="PROSITE" id="PS50157">
    <property type="entry name" value="ZINC_FINGER_C2H2_2"/>
    <property type="match status" value="2"/>
</dbReference>
<dbReference type="Proteomes" id="UP000020467">
    <property type="component" value="Unassembled WGS sequence"/>
</dbReference>
<dbReference type="CDD" id="cd12148">
    <property type="entry name" value="fungal_TF_MHR"/>
    <property type="match status" value="1"/>
</dbReference>
<dbReference type="SUPFAM" id="SSF56281">
    <property type="entry name" value="Metallo-hydrolase/oxidoreductase"/>
    <property type="match status" value="1"/>
</dbReference>
<sequence length="1223" mass="137678">MKGIKTLPFSRGAVELTLLDGGGLTTTDDTKIHADGHDRPYFLYNWCFYIHHRVLGRKILWDLGISDNRQMYTPFVLNYHWTSCNPVGPRRRLADQLQDLGVKTSDIDTVLFSHAHWDHCRPIKEEFPNAKVIFGRGTASHCSPGHIQNDEVQPMVQWDSRIFGDAKVRTENFQELEGSWQSWGPFQSALDYFGDGSLWIIEAPGHMAGNLAACAHLESGERIIMASDCCHSRLRKAAEEYGMHIAMAHDAEFIKDGSDAVLIGFWGAEGAVNLAGFALPSLPRPEGSPSSAARRGRPRRQYKCAHCSKAFKRSEHCIRHERTHTHEKPYVCRYCHKSYARKDLVTRHERTLHAKEQAREKIGDVVTVACAPLHVAQATVFSPSRGNDCMNIDQEEDERSGQESPDSQSPDDGAASSTTSPCSSQARRANSRRKSYSRQAADPEIELERMLMSFQPLTDQSFERHRDTSTLDRATESRPADIFRPDAQQEGNLLPLQYFHDVDPVEELPPLDPALFMDMDLPFESIAVDMPSKYPAENGLETGASREQPFCQPQNPPEKSGAAGPSTENDELFSPTTLAHLGMGAFDLSPIPSNTPEQRDNRRLIPGHANTVDASSEGPPGWASCDIPSASSDLPSLLEDGRQQYPTVTFDEDTHTSLRKDMSSRLRISAGDFQLPTAKTLQGFLSAYITSFHSHFPIIHMQTFDLAHTPGPLVLSICSIGALYRLDRRRARHLYDLAIRSVEQLPQPTEDDPKSMVKDYFLWFVQAKILLSFYAVMSGEKDLIDATMKENGFYTLCRFTPSKVYNQARTAVENTQTEPSEMTWHAWIELESWKRALGGIFIESTLTMVIYDVNPGFHATQDLDIEAYQDEKMWNARSPEEWRELRTAASKRSPNSRRHTIKDVLVDILLEERYHADTVPYRVSTFTALVLTHAVVVHMWQRLQVCQALASTCPIARHDNGDDQDPLRLSLLNGAMQSLARCDAFLKGVRSELRQPRPEEDEKDKEISLVFNCQAVLRIAYTRLSKIATTPCRISLLNLEDRDIESCVSSFVMGRMERSSYLLKMVSKVFEGMIVPVKMGHLLIRKTAAFRWSVEHAVAGWTGGLLVSKWAQSIEQDRMAGMQPSQSELELLTLIRETLDEAECDIGEGTTLAAGIARTWGWFLQDVWVWGITPRMGGILNQLADAYQDAFDANRRNSIGVAYNAEDTDGRIHHISLLQNVYC</sequence>
<feature type="compositionally biased region" description="Polar residues" evidence="8">
    <location>
        <begin position="402"/>
        <end position="428"/>
    </location>
</feature>
<keyword evidence="2" id="KW-0479">Metal-binding</keyword>
<dbReference type="GO" id="GO:0000981">
    <property type="term" value="F:DNA-binding transcription factor activity, RNA polymerase II-specific"/>
    <property type="evidence" value="ECO:0007669"/>
    <property type="project" value="InterPro"/>
</dbReference>
<evidence type="ECO:0000256" key="1">
    <source>
        <dbReference type="ARBA" id="ARBA00004123"/>
    </source>
</evidence>
<name>A0A010S1L1_9PEZI</name>